<dbReference type="Gene3D" id="3.30.420.10">
    <property type="entry name" value="Ribonuclease H-like superfamily/Ribonuclease H"/>
    <property type="match status" value="2"/>
</dbReference>
<organism evidence="3 4">
    <name type="scientific">Cordylochernes scorpioides</name>
    <dbReference type="NCBI Taxonomy" id="51811"/>
    <lineage>
        <taxon>Eukaryota</taxon>
        <taxon>Metazoa</taxon>
        <taxon>Ecdysozoa</taxon>
        <taxon>Arthropoda</taxon>
        <taxon>Chelicerata</taxon>
        <taxon>Arachnida</taxon>
        <taxon>Pseudoscorpiones</taxon>
        <taxon>Cheliferoidea</taxon>
        <taxon>Chernetidae</taxon>
        <taxon>Cordylochernes</taxon>
    </lineage>
</organism>
<dbReference type="InterPro" id="IPR041426">
    <property type="entry name" value="Mos1_HTH"/>
</dbReference>
<dbReference type="InterPro" id="IPR001888">
    <property type="entry name" value="Transposase_1"/>
</dbReference>
<evidence type="ECO:0000259" key="2">
    <source>
        <dbReference type="Pfam" id="PF17906"/>
    </source>
</evidence>
<feature type="compositionally biased region" description="Basic and acidic residues" evidence="1">
    <location>
        <begin position="556"/>
        <end position="566"/>
    </location>
</feature>
<dbReference type="InterPro" id="IPR036397">
    <property type="entry name" value="RNaseH_sf"/>
</dbReference>
<dbReference type="PANTHER" id="PTHR46060">
    <property type="entry name" value="MARINER MOS1 TRANSPOSASE-LIKE PROTEIN"/>
    <property type="match status" value="1"/>
</dbReference>
<reference evidence="3 4" key="1">
    <citation type="submission" date="2022-01" db="EMBL/GenBank/DDBJ databases">
        <title>A chromosomal length assembly of Cordylochernes scorpioides.</title>
        <authorList>
            <person name="Zeh D."/>
            <person name="Zeh J."/>
        </authorList>
    </citation>
    <scope>NUCLEOTIDE SEQUENCE [LARGE SCALE GENOMIC DNA]</scope>
    <source>
        <strain evidence="3">IN4F17</strain>
        <tissue evidence="3">Whole Body</tissue>
    </source>
</reference>
<dbReference type="Proteomes" id="UP001235939">
    <property type="component" value="Chromosome 11"/>
</dbReference>
<dbReference type="InterPro" id="IPR052709">
    <property type="entry name" value="Transposase-MT_Hybrid"/>
</dbReference>
<dbReference type="EMBL" id="CP092873">
    <property type="protein sequence ID" value="UYV74404.1"/>
    <property type="molecule type" value="Genomic_DNA"/>
</dbReference>
<dbReference type="PANTHER" id="PTHR46060:SF1">
    <property type="entry name" value="MARINER MOS1 TRANSPOSASE-LIKE PROTEIN"/>
    <property type="match status" value="1"/>
</dbReference>
<evidence type="ECO:0000313" key="4">
    <source>
        <dbReference type="Proteomes" id="UP001235939"/>
    </source>
</evidence>
<evidence type="ECO:0000313" key="3">
    <source>
        <dbReference type="EMBL" id="UYV74404.1"/>
    </source>
</evidence>
<proteinExistence type="predicted"/>
<accession>A0ABY6L0K8</accession>
<feature type="region of interest" description="Disordered" evidence="1">
    <location>
        <begin position="556"/>
        <end position="577"/>
    </location>
</feature>
<protein>
    <recommendedName>
        <fullName evidence="2">Mos1 transposase HTH domain-containing protein</fullName>
    </recommendedName>
</protein>
<dbReference type="Gene3D" id="1.10.10.1450">
    <property type="match status" value="1"/>
</dbReference>
<keyword evidence="4" id="KW-1185">Reference proteome</keyword>
<gene>
    <name evidence="3" type="ORF">LAZ67_11003429</name>
</gene>
<dbReference type="Pfam" id="PF01359">
    <property type="entry name" value="Transposase_1"/>
    <property type="match status" value="2"/>
</dbReference>
<name>A0ABY6L0K8_9ARAC</name>
<feature type="domain" description="Mos1 transposase HTH" evidence="2">
    <location>
        <begin position="510"/>
        <end position="554"/>
    </location>
</feature>
<dbReference type="Pfam" id="PF17906">
    <property type="entry name" value="HTH_48"/>
    <property type="match status" value="1"/>
</dbReference>
<sequence length="862" mass="99967">MLTVAYGEATLDRSNVYRWYKMFSEGREDVNDEERAGRPSTSTTDEKINEDLNISIGSCHSIFINDLGMRRVAAKFVPKLLNCDQKQHRMNIANEMLDSVRDDPNLLQRVITGDEAWVYGYDVETKTQSSQWKLPHEPRPKKARQVRSNVKVLLTVFFDCRGVVHHEFLPQGRTVNKEYYLQVMRNLREAIRQKRPDLWKNKNWLLHHDNAPAHTSLLVRDFLAKNNTLMMPQPPYSPDLAPCDFFLFPKQKRPMKGRRYATLDEIKTASKEELKNILKNYFLKCFEDWKNRWHKCLISHGDYFEGDKIVYSAILVVTTSTNQRPPFSRYLNVEVARRFVCFDLDLTQNFVKTMDRNASGFAYLKQKLSSISEAKIKEGIFVGPQIRELQQDENFQNSLNEVEAAAWNSFRNVCKNFLGSVKVENYRDIVNDLLLSYKALGCNMSLKIHFPHSHLDFFPDNLGAVSDEHGERFHQDISSMEKRYQGKWSPAMLAGLLDTQEGSTTSKDQRICIKFCVKNGFKGAGNFWMLQTAYGDAVMSRRRVFEWYKRFKEGREEPADNERSGRAGETSTSTTPEKVDKVLELVHEDRRITVREVAEEAGISFGSTQSIMKGILEVRRLNAVLVPKDLTFDQKNARKETASLNLEVTTDDPELLKRVITGDETWIYGFDSETTQQASEWRFKNEPRPKKASKAPSKVKVMLMVFFDYQGIVHHEFQQKGSTITADSYLGVLRRLREAIRQKRPVLWRSKSWILHHDNAPAHTALKISKFLQDHSTRVFPQPPYSPDLAPCDFFHFGNLKKKLKGRKFQSIEEIKVESKKAMKAIPKTDYQRCFADWKKRWLKCIAANGDYFEGDNLNLVE</sequence>
<evidence type="ECO:0000256" key="1">
    <source>
        <dbReference type="SAM" id="MobiDB-lite"/>
    </source>
</evidence>